<dbReference type="Proteomes" id="UP001465153">
    <property type="component" value="Unassembled WGS sequence"/>
</dbReference>
<reference evidence="1 2" key="1">
    <citation type="submission" date="2024-04" db="EMBL/GenBank/DDBJ databases">
        <title>Draft genome sequence of Sessilibacter corallicola NBRC 116591.</title>
        <authorList>
            <person name="Miyakawa T."/>
            <person name="Kusuya Y."/>
            <person name="Miura T."/>
        </authorList>
    </citation>
    <scope>NUCLEOTIDE SEQUENCE [LARGE SCALE GENOMIC DNA]</scope>
    <source>
        <strain evidence="1 2">KU-00831-HH</strain>
    </source>
</reference>
<evidence type="ECO:0000313" key="1">
    <source>
        <dbReference type="EMBL" id="GAA6166345.1"/>
    </source>
</evidence>
<dbReference type="PIRSF" id="PIRSF035170">
    <property type="entry name" value="HD_phosphohydro"/>
    <property type="match status" value="1"/>
</dbReference>
<dbReference type="RefSeq" id="WP_353301307.1">
    <property type="nucleotide sequence ID" value="NZ_BAABWN010000001.1"/>
</dbReference>
<name>A0ABQ0A3X0_9GAMM</name>
<dbReference type="PANTHER" id="PTHR21174:SF0">
    <property type="entry name" value="HD PHOSPHOHYDROLASE FAMILY PROTEIN-RELATED"/>
    <property type="match status" value="1"/>
</dbReference>
<protein>
    <recommendedName>
        <fullName evidence="3">N-methyl-D-aspartate receptor NMDAR2C subunit</fullName>
    </recommendedName>
</protein>
<comment type="caution">
    <text evidence="1">The sequence shown here is derived from an EMBL/GenBank/DDBJ whole genome shotgun (WGS) entry which is preliminary data.</text>
</comment>
<dbReference type="InterPro" id="IPR009218">
    <property type="entry name" value="HD_phosphohydro"/>
</dbReference>
<organism evidence="1 2">
    <name type="scientific">Sessilibacter corallicola</name>
    <dbReference type="NCBI Taxonomy" id="2904075"/>
    <lineage>
        <taxon>Bacteria</taxon>
        <taxon>Pseudomonadati</taxon>
        <taxon>Pseudomonadota</taxon>
        <taxon>Gammaproteobacteria</taxon>
        <taxon>Cellvibrionales</taxon>
        <taxon>Cellvibrionaceae</taxon>
        <taxon>Sessilibacter</taxon>
    </lineage>
</organism>
<accession>A0ABQ0A3X0</accession>
<dbReference type="SUPFAM" id="SSF109604">
    <property type="entry name" value="HD-domain/PDEase-like"/>
    <property type="match status" value="1"/>
</dbReference>
<dbReference type="EMBL" id="BAABWN010000001">
    <property type="protein sequence ID" value="GAA6166345.1"/>
    <property type="molecule type" value="Genomic_DNA"/>
</dbReference>
<gene>
    <name evidence="1" type="ORF">NBRC116591_01550</name>
</gene>
<keyword evidence="2" id="KW-1185">Reference proteome</keyword>
<evidence type="ECO:0000313" key="2">
    <source>
        <dbReference type="Proteomes" id="UP001465153"/>
    </source>
</evidence>
<evidence type="ECO:0008006" key="3">
    <source>
        <dbReference type="Google" id="ProtNLM"/>
    </source>
</evidence>
<proteinExistence type="predicted"/>
<sequence>MFTQTRLDNALAAIGAAPSVDLFDQLKHLYNEPSRFYHSQTHVEECLKALDTHRDLAKKANEIEVAIWFHDAIYNSLKSDNEEQSAALAVTTLSSLGVAPNCVAVIEAMILATKSHIAYDPDTELLLDIDLAILGQPSAVFHAYDESIRKEYSWVPEVQYWQARESILKNFLERSRIYQTDRFYELYEVQARRNLSAQIDKLSEN</sequence>
<dbReference type="PANTHER" id="PTHR21174">
    <property type="match status" value="1"/>
</dbReference>